<keyword evidence="11" id="KW-1185">Reference proteome</keyword>
<dbReference type="EMBL" id="JAPWDS010000002">
    <property type="protein sequence ID" value="KAJ5512971.1"/>
    <property type="molecule type" value="Genomic_DNA"/>
</dbReference>
<dbReference type="Pfam" id="PF05572">
    <property type="entry name" value="Peptidase_M43"/>
    <property type="match status" value="1"/>
</dbReference>
<proteinExistence type="inferred from homology"/>
<dbReference type="PANTHER" id="PTHR10926">
    <property type="entry name" value="CELL CYCLE CONTROL PROTEIN 50"/>
    <property type="match status" value="1"/>
</dbReference>
<sequence length="637" mass="70828">MSQEVTRTESIEEQERARDGDKKPKSRRPANTAFRQQRLKAWHVLPLFFIVGIIFAPIGGVLLWASSLVQEISIDYSYCAERATANYQPVPHYSATFKSAIRRPSWRKTVDESNNTICTLLFEVPNELPAPVFMYYRLTNFYQNHRRYVQSLDLNQLKGDAVPYHTIKGGTCDPLAVNSTAGKVYYPCGLIANSFFNDSIGMPQARYSTETGDEKGGMLFYEMTDKGIAWDSDKELIKKTKYTLEEMQPPPNWAWATKNNTYEELLNLHENEAFMVWMRTAGLPSFSKLSRRNDTHGMPAATYSIEILDRFNVTEYDGTKSILISTRTVLGGKNPFMGIAYIVVGGICVVLGALFTVAHLVRPSAGFLHEVGRLKSDEASPAGSQARQAPIEIETWFHIISSKSESTQVTEDMINSQFSILQQSYADSGISYRLQGVTRHTNDTWASNADDMAMKTTLRKGSYRTLNVYFQTNLQASPGQAGRAFGHRGAVTNADLAPSVLGFCTLPDPSVNASSPSSHYVKDGCNILAKTMPGGSLDLYNRGGTAIHEIGHWNGLLHTFQGESCSADNPGDYISDTPQQSTPTNGCPAQKDSCPDSPGLDAVHDFMDYSSDVCYERFTPGQGERMRSMWISMREGK</sequence>
<evidence type="ECO:0000256" key="2">
    <source>
        <dbReference type="ARBA" id="ARBA00008721"/>
    </source>
</evidence>
<evidence type="ECO:0000313" key="11">
    <source>
        <dbReference type="Proteomes" id="UP001149954"/>
    </source>
</evidence>
<comment type="caution">
    <text evidence="10">The sequence shown here is derived from an EMBL/GenBank/DDBJ whole genome shotgun (WGS) entry which is preliminary data.</text>
</comment>
<evidence type="ECO:0000259" key="9">
    <source>
        <dbReference type="Pfam" id="PF05572"/>
    </source>
</evidence>
<evidence type="ECO:0000313" key="10">
    <source>
        <dbReference type="EMBL" id="KAJ5512971.1"/>
    </source>
</evidence>
<dbReference type="AlphaFoldDB" id="A0A9W9XZ99"/>
<dbReference type="InterPro" id="IPR008754">
    <property type="entry name" value="Peptidase_M43"/>
</dbReference>
<dbReference type="InterPro" id="IPR024079">
    <property type="entry name" value="MetalloPept_cat_dom_sf"/>
</dbReference>
<feature type="region of interest" description="Disordered" evidence="7">
    <location>
        <begin position="1"/>
        <end position="30"/>
    </location>
</feature>
<dbReference type="CDD" id="cd04275">
    <property type="entry name" value="ZnMc_pappalysin_like"/>
    <property type="match status" value="1"/>
</dbReference>
<accession>A0A9W9XZ99</accession>
<feature type="transmembrane region" description="Helical" evidence="8">
    <location>
        <begin position="44"/>
        <end position="65"/>
    </location>
</feature>
<dbReference type="Proteomes" id="UP001149954">
    <property type="component" value="Unassembled WGS sequence"/>
</dbReference>
<feature type="region of interest" description="Disordered" evidence="7">
    <location>
        <begin position="568"/>
        <end position="594"/>
    </location>
</feature>
<feature type="compositionally biased region" description="Polar residues" evidence="7">
    <location>
        <begin position="576"/>
        <end position="587"/>
    </location>
</feature>
<dbReference type="SUPFAM" id="SSF55486">
    <property type="entry name" value="Metalloproteases ('zincins'), catalytic domain"/>
    <property type="match status" value="1"/>
</dbReference>
<dbReference type="Gene3D" id="3.40.390.10">
    <property type="entry name" value="Collagenase (Catalytic Domain)"/>
    <property type="match status" value="1"/>
</dbReference>
<evidence type="ECO:0000256" key="7">
    <source>
        <dbReference type="SAM" id="MobiDB-lite"/>
    </source>
</evidence>
<gene>
    <name evidence="10" type="ORF">N7463_002523</name>
</gene>
<keyword evidence="6 8" id="KW-0472">Membrane</keyword>
<comment type="similarity">
    <text evidence="3">Belongs to the CDC50/LEM3 family.</text>
</comment>
<evidence type="ECO:0000256" key="4">
    <source>
        <dbReference type="ARBA" id="ARBA00022692"/>
    </source>
</evidence>
<evidence type="ECO:0000256" key="5">
    <source>
        <dbReference type="ARBA" id="ARBA00022989"/>
    </source>
</evidence>
<feature type="compositionally biased region" description="Basic and acidic residues" evidence="7">
    <location>
        <begin position="1"/>
        <end position="23"/>
    </location>
</feature>
<feature type="domain" description="Peptidase M43 pregnancy-associated plasma-A" evidence="9">
    <location>
        <begin position="544"/>
        <end position="628"/>
    </location>
</feature>
<evidence type="ECO:0000256" key="6">
    <source>
        <dbReference type="ARBA" id="ARBA00023136"/>
    </source>
</evidence>
<evidence type="ECO:0000256" key="1">
    <source>
        <dbReference type="ARBA" id="ARBA00004141"/>
    </source>
</evidence>
<name>A0A9W9XZ99_9EURO</name>
<comment type="subcellular location">
    <subcellularLocation>
        <location evidence="1">Membrane</location>
        <topology evidence="1">Multi-pass membrane protein</topology>
    </subcellularLocation>
</comment>
<keyword evidence="5 8" id="KW-1133">Transmembrane helix</keyword>
<evidence type="ECO:0000256" key="8">
    <source>
        <dbReference type="SAM" id="Phobius"/>
    </source>
</evidence>
<reference evidence="10" key="2">
    <citation type="journal article" date="2023" name="IMA Fungus">
        <title>Comparative genomic study of the Penicillium genus elucidates a diverse pangenome and 15 lateral gene transfer events.</title>
        <authorList>
            <person name="Petersen C."/>
            <person name="Sorensen T."/>
            <person name="Nielsen M.R."/>
            <person name="Sondergaard T.E."/>
            <person name="Sorensen J.L."/>
            <person name="Fitzpatrick D.A."/>
            <person name="Frisvad J.C."/>
            <person name="Nielsen K.L."/>
        </authorList>
    </citation>
    <scope>NUCLEOTIDE SEQUENCE</scope>
    <source>
        <strain evidence="10">IBT 29495</strain>
    </source>
</reference>
<keyword evidence="4 8" id="KW-0812">Transmembrane</keyword>
<reference evidence="10" key="1">
    <citation type="submission" date="2022-12" db="EMBL/GenBank/DDBJ databases">
        <authorList>
            <person name="Petersen C."/>
        </authorList>
    </citation>
    <scope>NUCLEOTIDE SEQUENCE</scope>
    <source>
        <strain evidence="10">IBT 29495</strain>
    </source>
</reference>
<dbReference type="GO" id="GO:0005886">
    <property type="term" value="C:plasma membrane"/>
    <property type="evidence" value="ECO:0007669"/>
    <property type="project" value="TreeGrafter"/>
</dbReference>
<dbReference type="GO" id="GO:0008237">
    <property type="term" value="F:metallopeptidase activity"/>
    <property type="evidence" value="ECO:0007669"/>
    <property type="project" value="InterPro"/>
</dbReference>
<comment type="similarity">
    <text evidence="2">Belongs to the peptidase M43B family.</text>
</comment>
<dbReference type="Pfam" id="PF03381">
    <property type="entry name" value="CDC50"/>
    <property type="match status" value="1"/>
</dbReference>
<dbReference type="GO" id="GO:0005783">
    <property type="term" value="C:endoplasmic reticulum"/>
    <property type="evidence" value="ECO:0007669"/>
    <property type="project" value="TreeGrafter"/>
</dbReference>
<dbReference type="InterPro" id="IPR005045">
    <property type="entry name" value="CDC50/LEM3_fam"/>
</dbReference>
<evidence type="ECO:0000256" key="3">
    <source>
        <dbReference type="ARBA" id="ARBA00009457"/>
    </source>
</evidence>
<feature type="transmembrane region" description="Helical" evidence="8">
    <location>
        <begin position="336"/>
        <end position="361"/>
    </location>
</feature>
<dbReference type="OrthoDB" id="340608at2759"/>
<dbReference type="GO" id="GO:0005794">
    <property type="term" value="C:Golgi apparatus"/>
    <property type="evidence" value="ECO:0007669"/>
    <property type="project" value="TreeGrafter"/>
</dbReference>
<protein>
    <recommendedName>
        <fullName evidence="9">Peptidase M43 pregnancy-associated plasma-A domain-containing protein</fullName>
    </recommendedName>
</protein>
<organism evidence="10 11">
    <name type="scientific">Penicillium fimorum</name>
    <dbReference type="NCBI Taxonomy" id="1882269"/>
    <lineage>
        <taxon>Eukaryota</taxon>
        <taxon>Fungi</taxon>
        <taxon>Dikarya</taxon>
        <taxon>Ascomycota</taxon>
        <taxon>Pezizomycotina</taxon>
        <taxon>Eurotiomycetes</taxon>
        <taxon>Eurotiomycetidae</taxon>
        <taxon>Eurotiales</taxon>
        <taxon>Aspergillaceae</taxon>
        <taxon>Penicillium</taxon>
    </lineage>
</organism>
<dbReference type="PANTHER" id="PTHR10926:SF0">
    <property type="entry name" value="CDC50, ISOFORM A"/>
    <property type="match status" value="1"/>
</dbReference>